<comment type="caution">
    <text evidence="1">The sequence shown here is derived from an EMBL/GenBank/DDBJ whole genome shotgun (WGS) entry which is preliminary data.</text>
</comment>
<accession>A0A232M2W9</accession>
<evidence type="ECO:0000313" key="1">
    <source>
        <dbReference type="EMBL" id="OXV10729.1"/>
    </source>
</evidence>
<dbReference type="AlphaFoldDB" id="A0A232M2W9"/>
<organism evidence="1 2">
    <name type="scientific">Elaphomyces granulatus</name>
    <dbReference type="NCBI Taxonomy" id="519963"/>
    <lineage>
        <taxon>Eukaryota</taxon>
        <taxon>Fungi</taxon>
        <taxon>Dikarya</taxon>
        <taxon>Ascomycota</taxon>
        <taxon>Pezizomycotina</taxon>
        <taxon>Eurotiomycetes</taxon>
        <taxon>Eurotiomycetidae</taxon>
        <taxon>Eurotiales</taxon>
        <taxon>Elaphomycetaceae</taxon>
        <taxon>Elaphomyces</taxon>
    </lineage>
</organism>
<dbReference type="EMBL" id="NPHW01002796">
    <property type="protein sequence ID" value="OXV10729.1"/>
    <property type="molecule type" value="Genomic_DNA"/>
</dbReference>
<keyword evidence="2" id="KW-1185">Reference proteome</keyword>
<feature type="non-terminal residue" evidence="1">
    <location>
        <position position="1"/>
    </location>
</feature>
<name>A0A232M2W9_9EURO</name>
<sequence>TLRKHLNAWIVHLEPYLPPNLKEVSLDNEHSDNGSDSENRLLHEGRDIAMLLWQARCLEDFDILGLLGFKLQRWPGVIALITKMLNSAEAFRRLSAPNFMIPSNIEWGSESLDVITGDSLIGEMGNTRIPSHDGNPLLSNPTLDTSTDGPFAVESSRMIMREVWQSLGFIILEAADLPADQSKLVMSFVYRILARLHHSGSIPDAVYKFMRPGDDDALFRPPGMYLLSTHIMNVLSDAAWLAHEAEVSNKAAATGEDSPFRPFKMGIRELGPEIWLEFVLWCCVEEGYIHEGAWILKHMKARKNNLSWNTKSWKPLLHHPNLIRDTNVDVEDIWRSPEDFSAERKLASVSRSFRGLGKRTISAEVIVSLMYGAADSVQWGVGSLGYSTGSLLQDIAFLNSIIAADIQGAAVSPCRYSHWTVARFLESRDFEAHADPSFLERLLRTQPPTALIWNDVTATASDELQILTKPQLYDNSAALTGLLEFNLRLYAAHRHISGALGVFRWLQELIDLSKLQHIGQFLEEIRNEDLSFDCGSNNPVRLDHSSIPQLSNVAFANILDLATTSRAFSFGEWLLFSEDVDGRPIPDVAYGDQCLTPSIIRFAAATRNADLCSRAMDSLSDSVSRNTLKALLNFRITMGAWDQVVLILEYLRDHKAKSWGDSNITALAATVLRLDLSVRNRDRGLVEETQFSLSRAKDILKRLLSGEYNTLSNPANHTVYQERALYRLYEIFASIPGPLEEICSKTDLKYQPLPRDVLPPVSSVAFHNVLAAVVEVYGSLAGKRLWERWCVHMPSDNLDEKELSRLYTFDDYEIRENISSLNPDWTEQKQRRAVIPNMNTIRIIAQAAVQEYRSLESGKPKSSSSNVVLSNNLVDSHSPDSKELITNVLDFCVEKFRYFRLPDKEIDREVHGHLSRMKREMVQ</sequence>
<dbReference type="Proteomes" id="UP000243515">
    <property type="component" value="Unassembled WGS sequence"/>
</dbReference>
<gene>
    <name evidence="1" type="ORF">Egran_01509</name>
</gene>
<evidence type="ECO:0000313" key="2">
    <source>
        <dbReference type="Proteomes" id="UP000243515"/>
    </source>
</evidence>
<dbReference type="OrthoDB" id="5341924at2759"/>
<protein>
    <submittedName>
        <fullName evidence="1">Uncharacterized protein</fullName>
    </submittedName>
</protein>
<reference evidence="1 2" key="1">
    <citation type="journal article" date="2015" name="Environ. Microbiol.">
        <title>Metagenome sequence of Elaphomyces granulatus from sporocarp tissue reveals Ascomycota ectomycorrhizal fingerprints of genome expansion and a Proteobacteria-rich microbiome.</title>
        <authorList>
            <person name="Quandt C.A."/>
            <person name="Kohler A."/>
            <person name="Hesse C.N."/>
            <person name="Sharpton T.J."/>
            <person name="Martin F."/>
            <person name="Spatafora J.W."/>
        </authorList>
    </citation>
    <scope>NUCLEOTIDE SEQUENCE [LARGE SCALE GENOMIC DNA]</scope>
    <source>
        <strain evidence="1 2">OSC145934</strain>
    </source>
</reference>
<proteinExistence type="predicted"/>